<accession>A0A2H3BL34</accession>
<sequence length="234" mass="27133">MNNPRIEEVRYLSLDLSRCTLTHYTYRDPQHLNALLKDLGEYATLHTQLLITLRADRRRLAEQSLILIDEVEMKERYVRQVLAGHRQANDAAHDAEQRLGRIRGQVDRLWTQLSPCSVEDELTCKTCYRKMWRSVTFIPCGHATCAGCTYEWFKKAHATHGKLAYRCLCCNGRVEQAPIRAYTIENAVRELPRLDEKDKELSEDSAKAAGYIDETSWELFFFPDMTLAMQTGEE</sequence>
<dbReference type="PROSITE" id="PS50089">
    <property type="entry name" value="ZF_RING_2"/>
    <property type="match status" value="1"/>
</dbReference>
<dbReference type="Proteomes" id="UP000218334">
    <property type="component" value="Unassembled WGS sequence"/>
</dbReference>
<evidence type="ECO:0000313" key="4">
    <source>
        <dbReference type="Proteomes" id="UP000218334"/>
    </source>
</evidence>
<name>A0A2H3BL34_9AGAR</name>
<dbReference type="AlphaFoldDB" id="A0A2H3BL34"/>
<evidence type="ECO:0000313" key="3">
    <source>
        <dbReference type="EMBL" id="PBK63766.1"/>
    </source>
</evidence>
<dbReference type="GO" id="GO:0008270">
    <property type="term" value="F:zinc ion binding"/>
    <property type="evidence" value="ECO:0007669"/>
    <property type="project" value="UniProtKB-KW"/>
</dbReference>
<keyword evidence="4" id="KW-1185">Reference proteome</keyword>
<dbReference type="Gene3D" id="3.30.40.10">
    <property type="entry name" value="Zinc/RING finger domain, C3HC4 (zinc finger)"/>
    <property type="match status" value="1"/>
</dbReference>
<dbReference type="InterPro" id="IPR001841">
    <property type="entry name" value="Znf_RING"/>
</dbReference>
<keyword evidence="1" id="KW-0479">Metal-binding</keyword>
<evidence type="ECO:0000259" key="2">
    <source>
        <dbReference type="PROSITE" id="PS50089"/>
    </source>
</evidence>
<proteinExistence type="predicted"/>
<keyword evidence="1" id="KW-0862">Zinc</keyword>
<feature type="domain" description="RING-type" evidence="2">
    <location>
        <begin position="124"/>
        <end position="171"/>
    </location>
</feature>
<dbReference type="EMBL" id="KZ293456">
    <property type="protein sequence ID" value="PBK63766.1"/>
    <property type="molecule type" value="Genomic_DNA"/>
</dbReference>
<dbReference type="InterPro" id="IPR013083">
    <property type="entry name" value="Znf_RING/FYVE/PHD"/>
</dbReference>
<reference evidence="4" key="1">
    <citation type="journal article" date="2017" name="Nat. Ecol. Evol.">
        <title>Genome expansion and lineage-specific genetic innovations in the forest pathogenic fungi Armillaria.</title>
        <authorList>
            <person name="Sipos G."/>
            <person name="Prasanna A.N."/>
            <person name="Walter M.C."/>
            <person name="O'Connor E."/>
            <person name="Balint B."/>
            <person name="Krizsan K."/>
            <person name="Kiss B."/>
            <person name="Hess J."/>
            <person name="Varga T."/>
            <person name="Slot J."/>
            <person name="Riley R."/>
            <person name="Boka B."/>
            <person name="Rigling D."/>
            <person name="Barry K."/>
            <person name="Lee J."/>
            <person name="Mihaltcheva S."/>
            <person name="LaButti K."/>
            <person name="Lipzen A."/>
            <person name="Waldron R."/>
            <person name="Moloney N.M."/>
            <person name="Sperisen C."/>
            <person name="Kredics L."/>
            <person name="Vagvoelgyi C."/>
            <person name="Patrignani A."/>
            <person name="Fitzpatrick D."/>
            <person name="Nagy I."/>
            <person name="Doyle S."/>
            <person name="Anderson J.B."/>
            <person name="Grigoriev I.V."/>
            <person name="Gueldener U."/>
            <person name="Muensterkoetter M."/>
            <person name="Nagy L.G."/>
        </authorList>
    </citation>
    <scope>NUCLEOTIDE SEQUENCE [LARGE SCALE GENOMIC DNA]</scope>
    <source>
        <strain evidence="4">28-4</strain>
    </source>
</reference>
<dbReference type="SUPFAM" id="SSF57850">
    <property type="entry name" value="RING/U-box"/>
    <property type="match status" value="1"/>
</dbReference>
<protein>
    <recommendedName>
        <fullName evidence="2">RING-type domain-containing protein</fullName>
    </recommendedName>
</protein>
<keyword evidence="1" id="KW-0863">Zinc-finger</keyword>
<evidence type="ECO:0000256" key="1">
    <source>
        <dbReference type="PROSITE-ProRule" id="PRU00175"/>
    </source>
</evidence>
<gene>
    <name evidence="3" type="ORF">ARMSODRAFT_1023664</name>
</gene>
<organism evidence="3 4">
    <name type="scientific">Armillaria solidipes</name>
    <dbReference type="NCBI Taxonomy" id="1076256"/>
    <lineage>
        <taxon>Eukaryota</taxon>
        <taxon>Fungi</taxon>
        <taxon>Dikarya</taxon>
        <taxon>Basidiomycota</taxon>
        <taxon>Agaricomycotina</taxon>
        <taxon>Agaricomycetes</taxon>
        <taxon>Agaricomycetidae</taxon>
        <taxon>Agaricales</taxon>
        <taxon>Marasmiineae</taxon>
        <taxon>Physalacriaceae</taxon>
        <taxon>Armillaria</taxon>
    </lineage>
</organism>